<feature type="compositionally biased region" description="Polar residues" evidence="1">
    <location>
        <begin position="169"/>
        <end position="178"/>
    </location>
</feature>
<dbReference type="OrthoDB" id="3354175at2759"/>
<keyword evidence="2" id="KW-1133">Transmembrane helix</keyword>
<keyword evidence="2" id="KW-0812">Transmembrane</keyword>
<dbReference type="EMBL" id="KV417272">
    <property type="protein sequence ID" value="KZO99350.1"/>
    <property type="molecule type" value="Genomic_DNA"/>
</dbReference>
<evidence type="ECO:0000256" key="2">
    <source>
        <dbReference type="SAM" id="Phobius"/>
    </source>
</evidence>
<evidence type="ECO:0000313" key="4">
    <source>
        <dbReference type="Proteomes" id="UP000076738"/>
    </source>
</evidence>
<accession>A0A167Q2N2</accession>
<keyword evidence="2" id="KW-0472">Membrane</keyword>
<proteinExistence type="predicted"/>
<feature type="transmembrane region" description="Helical" evidence="2">
    <location>
        <begin position="60"/>
        <end position="80"/>
    </location>
</feature>
<organism evidence="3 4">
    <name type="scientific">Calocera viscosa (strain TUFC12733)</name>
    <dbReference type="NCBI Taxonomy" id="1330018"/>
    <lineage>
        <taxon>Eukaryota</taxon>
        <taxon>Fungi</taxon>
        <taxon>Dikarya</taxon>
        <taxon>Basidiomycota</taxon>
        <taxon>Agaricomycotina</taxon>
        <taxon>Dacrymycetes</taxon>
        <taxon>Dacrymycetales</taxon>
        <taxon>Dacrymycetaceae</taxon>
        <taxon>Calocera</taxon>
    </lineage>
</organism>
<evidence type="ECO:0000313" key="3">
    <source>
        <dbReference type="EMBL" id="KZO99350.1"/>
    </source>
</evidence>
<evidence type="ECO:0000256" key="1">
    <source>
        <dbReference type="SAM" id="MobiDB-lite"/>
    </source>
</evidence>
<feature type="transmembrane region" description="Helical" evidence="2">
    <location>
        <begin position="13"/>
        <end position="40"/>
    </location>
</feature>
<dbReference type="STRING" id="1330018.A0A167Q2N2"/>
<dbReference type="AlphaFoldDB" id="A0A167Q2N2"/>
<protein>
    <submittedName>
        <fullName evidence="3">Uncharacterized protein</fullName>
    </submittedName>
</protein>
<gene>
    <name evidence="3" type="ORF">CALVIDRAFT_378680</name>
</gene>
<dbReference type="Proteomes" id="UP000076738">
    <property type="component" value="Unassembled WGS sequence"/>
</dbReference>
<name>A0A167Q2N2_CALVF</name>
<keyword evidence="4" id="KW-1185">Reference proteome</keyword>
<reference evidence="3 4" key="1">
    <citation type="journal article" date="2016" name="Mol. Biol. Evol.">
        <title>Comparative Genomics of Early-Diverging Mushroom-Forming Fungi Provides Insights into the Origins of Lignocellulose Decay Capabilities.</title>
        <authorList>
            <person name="Nagy L.G."/>
            <person name="Riley R."/>
            <person name="Tritt A."/>
            <person name="Adam C."/>
            <person name="Daum C."/>
            <person name="Floudas D."/>
            <person name="Sun H."/>
            <person name="Yadav J.S."/>
            <person name="Pangilinan J."/>
            <person name="Larsson K.H."/>
            <person name="Matsuura K."/>
            <person name="Barry K."/>
            <person name="Labutti K."/>
            <person name="Kuo R."/>
            <person name="Ohm R.A."/>
            <person name="Bhattacharya S.S."/>
            <person name="Shirouzu T."/>
            <person name="Yoshinaga Y."/>
            <person name="Martin F.M."/>
            <person name="Grigoriev I.V."/>
            <person name="Hibbett D.S."/>
        </authorList>
    </citation>
    <scope>NUCLEOTIDE SEQUENCE [LARGE SCALE GENOMIC DNA]</scope>
    <source>
        <strain evidence="3 4">TUFC12733</strain>
    </source>
</reference>
<feature type="region of interest" description="Disordered" evidence="1">
    <location>
        <begin position="148"/>
        <end position="178"/>
    </location>
</feature>
<sequence length="178" mass="19461">MQDQTDAALQKTVLSWCIVVVVVSLAQSVSATGLLAFRIWKIDRASSMLKDRSLRPVARILVESGFLYTSFMIAVLVVLVMDCPPLNFFNQLRSPVTAIAFYMIIVRAGSHKNAASGASSQARTQRTVSMASHARGISVQHEITIQHEEQDQEASSIGEADSLRMKELGQSSSSYLDA</sequence>